<dbReference type="GO" id="GO:0015288">
    <property type="term" value="F:porin activity"/>
    <property type="evidence" value="ECO:0007669"/>
    <property type="project" value="InterPro"/>
</dbReference>
<evidence type="ECO:0000256" key="3">
    <source>
        <dbReference type="SAM" id="MobiDB-lite"/>
    </source>
</evidence>
<dbReference type="GO" id="GO:0016020">
    <property type="term" value="C:membrane"/>
    <property type="evidence" value="ECO:0007669"/>
    <property type="project" value="InterPro"/>
</dbReference>
<dbReference type="AlphaFoldDB" id="A0A7W7EW22"/>
<dbReference type="Proteomes" id="UP000574769">
    <property type="component" value="Unassembled WGS sequence"/>
</dbReference>
<proteinExistence type="inferred from homology"/>
<dbReference type="InterPro" id="IPR038673">
    <property type="entry name" value="OprB_sf"/>
</dbReference>
<dbReference type="InterPro" id="IPR007049">
    <property type="entry name" value="Carb-sel_porin_OprB"/>
</dbReference>
<dbReference type="RefSeq" id="WP_343058886.1">
    <property type="nucleotide sequence ID" value="NZ_JACHNY010000001.1"/>
</dbReference>
<comment type="caution">
    <text evidence="4">The sequence shown here is derived from an EMBL/GenBank/DDBJ whole genome shotgun (WGS) entry which is preliminary data.</text>
</comment>
<dbReference type="PANTHER" id="PTHR37944">
    <property type="entry name" value="PORIN B"/>
    <property type="match status" value="1"/>
</dbReference>
<dbReference type="EMBL" id="JACHNY010000001">
    <property type="protein sequence ID" value="MBB4616083.1"/>
    <property type="molecule type" value="Genomic_DNA"/>
</dbReference>
<evidence type="ECO:0000256" key="2">
    <source>
        <dbReference type="RuleBase" id="RU363072"/>
    </source>
</evidence>
<gene>
    <name evidence="4" type="ORF">GGQ96_000189</name>
</gene>
<organism evidence="4 5">
    <name type="scientific">Sphingomonas abaci</name>
    <dbReference type="NCBI Taxonomy" id="237611"/>
    <lineage>
        <taxon>Bacteria</taxon>
        <taxon>Pseudomonadati</taxon>
        <taxon>Pseudomonadota</taxon>
        <taxon>Alphaproteobacteria</taxon>
        <taxon>Sphingomonadales</taxon>
        <taxon>Sphingomonadaceae</taxon>
        <taxon>Sphingomonas</taxon>
    </lineage>
</organism>
<dbReference type="Gene3D" id="2.40.160.180">
    <property type="entry name" value="Carbohydrate-selective porin OprB"/>
    <property type="match status" value="1"/>
</dbReference>
<evidence type="ECO:0000256" key="1">
    <source>
        <dbReference type="ARBA" id="ARBA00008769"/>
    </source>
</evidence>
<reference evidence="4 5" key="1">
    <citation type="submission" date="2020-08" db="EMBL/GenBank/DDBJ databases">
        <title>Genomic Encyclopedia of Type Strains, Phase IV (KMG-IV): sequencing the most valuable type-strain genomes for metagenomic binning, comparative biology and taxonomic classification.</title>
        <authorList>
            <person name="Goeker M."/>
        </authorList>
    </citation>
    <scope>NUCLEOTIDE SEQUENCE [LARGE SCALE GENOMIC DNA]</scope>
    <source>
        <strain evidence="4 5">DSM 15867</strain>
    </source>
</reference>
<dbReference type="GO" id="GO:0008643">
    <property type="term" value="P:carbohydrate transport"/>
    <property type="evidence" value="ECO:0007669"/>
    <property type="project" value="InterPro"/>
</dbReference>
<dbReference type="Pfam" id="PF04966">
    <property type="entry name" value="OprB"/>
    <property type="match status" value="1"/>
</dbReference>
<dbReference type="PANTHER" id="PTHR37944:SF1">
    <property type="entry name" value="PORIN B"/>
    <property type="match status" value="1"/>
</dbReference>
<comment type="similarity">
    <text evidence="1 2">Belongs to the OprB family.</text>
</comment>
<dbReference type="InterPro" id="IPR052932">
    <property type="entry name" value="OprB_Porin"/>
</dbReference>
<evidence type="ECO:0000313" key="5">
    <source>
        <dbReference type="Proteomes" id="UP000574769"/>
    </source>
</evidence>
<protein>
    <submittedName>
        <fullName evidence="4">Porin</fullName>
    </submittedName>
</protein>
<sequence>MKSRLGVGLGWALLIATDPAAAQQARDEVVQDEASQAPAQDVQGRGAVGQQGPASSPGNTQAQPDSGAAASSTAQQEVFPSALTADTRRPPPPGLIGDWLAIRTRLARRGIGLTARYASESAYNVTGGERQVFRETGQFDAGMLLDLDKVAGLKGGAFQATLTWRRGRNLSDDAGLGTLQQVQEVYGRGQTLRVTQLWYEQVIGDTLELKLGLTNPGEDFAAFSCQFMNLSFCGAQPGNLAGDYWFNWPVSQLGARARVTLDKTHYVSAAVYQINPRNLNDGFFVAHVDGGTGVLIPVEAGWTPTAGDGRVGAYKIGGWIATADANDVYLDVNRRPQAVTGLEPLQRSSRYGVYVNVEQQLTGRARDGKAVSGLSVFANVTQTDRQTSVTDNQVSLGLFYRGLAPRLRGEVLGIAVARTSVNGRVARGQRLSPMAERIQDGAEQAAELFYSIQPLEGLELRPNVQWIRHPGGVKQADNVSVVGLKAAITL</sequence>
<accession>A0A7W7EW22</accession>
<feature type="region of interest" description="Disordered" evidence="3">
    <location>
        <begin position="22"/>
        <end position="76"/>
    </location>
</feature>
<name>A0A7W7EW22_9SPHN</name>
<keyword evidence="5" id="KW-1185">Reference proteome</keyword>
<feature type="compositionally biased region" description="Polar residues" evidence="3">
    <location>
        <begin position="52"/>
        <end position="76"/>
    </location>
</feature>
<evidence type="ECO:0000313" key="4">
    <source>
        <dbReference type="EMBL" id="MBB4616083.1"/>
    </source>
</evidence>